<dbReference type="GO" id="GO:0051301">
    <property type="term" value="P:cell division"/>
    <property type="evidence" value="ECO:0007669"/>
    <property type="project" value="UniProtKB-KW"/>
</dbReference>
<dbReference type="InterPro" id="IPR016169">
    <property type="entry name" value="FAD-bd_PCMH_sub2"/>
</dbReference>
<proteinExistence type="inferred from homology"/>
<dbReference type="Gene3D" id="3.30.465.10">
    <property type="match status" value="1"/>
</dbReference>
<dbReference type="InterPro" id="IPR003170">
    <property type="entry name" value="MurB"/>
</dbReference>
<dbReference type="NCBIfam" id="TIGR00179">
    <property type="entry name" value="murB"/>
    <property type="match status" value="1"/>
</dbReference>
<comment type="function">
    <text evidence="2 16">Cell wall formation.</text>
</comment>
<reference evidence="18 19" key="1">
    <citation type="submission" date="2021-10" db="EMBL/GenBank/DDBJ databases">
        <title>Anaerobic single-cell dispensing facilitates the cultivation of human gut bacteria.</title>
        <authorList>
            <person name="Afrizal A."/>
        </authorList>
    </citation>
    <scope>NUCLEOTIDE SEQUENCE [LARGE SCALE GENOMIC DNA]</scope>
    <source>
        <strain evidence="18 19">CLA-AA-H232</strain>
    </source>
</reference>
<dbReference type="Pfam" id="PF02873">
    <property type="entry name" value="MurB_C"/>
    <property type="match status" value="1"/>
</dbReference>
<feature type="active site" description="Proton donor" evidence="16">
    <location>
        <position position="222"/>
    </location>
</feature>
<evidence type="ECO:0000256" key="12">
    <source>
        <dbReference type="ARBA" id="ARBA00023002"/>
    </source>
</evidence>
<feature type="active site" evidence="16">
    <location>
        <position position="292"/>
    </location>
</feature>
<evidence type="ECO:0000313" key="19">
    <source>
        <dbReference type="Proteomes" id="UP001198242"/>
    </source>
</evidence>
<dbReference type="Gene3D" id="3.30.43.10">
    <property type="entry name" value="Uridine Diphospho-n-acetylenolpyruvylglucosamine Reductase, domain 2"/>
    <property type="match status" value="1"/>
</dbReference>
<evidence type="ECO:0000256" key="10">
    <source>
        <dbReference type="ARBA" id="ARBA00022960"/>
    </source>
</evidence>
<dbReference type="PANTHER" id="PTHR21071:SF4">
    <property type="entry name" value="UDP-N-ACETYLENOLPYRUVOYLGLUCOSAMINE REDUCTASE"/>
    <property type="match status" value="1"/>
</dbReference>
<dbReference type="InterPro" id="IPR011601">
    <property type="entry name" value="MurB_C"/>
</dbReference>
<evidence type="ECO:0000256" key="11">
    <source>
        <dbReference type="ARBA" id="ARBA00022984"/>
    </source>
</evidence>
<feature type="active site" evidence="16">
    <location>
        <position position="172"/>
    </location>
</feature>
<dbReference type="Proteomes" id="UP001198242">
    <property type="component" value="Unassembled WGS sequence"/>
</dbReference>
<comment type="subcellular location">
    <subcellularLocation>
        <location evidence="3 16">Cytoplasm</location>
    </subcellularLocation>
</comment>
<dbReference type="GO" id="GO:0071949">
    <property type="term" value="F:FAD binding"/>
    <property type="evidence" value="ECO:0007669"/>
    <property type="project" value="InterPro"/>
</dbReference>
<keyword evidence="13 16" id="KW-0131">Cell cycle</keyword>
<dbReference type="SUPFAM" id="SSF56194">
    <property type="entry name" value="Uridine diphospho-N-Acetylenolpyruvylglucosamine reductase, MurB, C-terminal domain"/>
    <property type="match status" value="1"/>
</dbReference>
<keyword evidence="5 16" id="KW-0963">Cytoplasm</keyword>
<comment type="catalytic activity">
    <reaction evidence="15 16">
        <text>UDP-N-acetyl-alpha-D-muramate + NADP(+) = UDP-N-acetyl-3-O-(1-carboxyvinyl)-alpha-D-glucosamine + NADPH + H(+)</text>
        <dbReference type="Rhea" id="RHEA:12248"/>
        <dbReference type="ChEBI" id="CHEBI:15378"/>
        <dbReference type="ChEBI" id="CHEBI:57783"/>
        <dbReference type="ChEBI" id="CHEBI:58349"/>
        <dbReference type="ChEBI" id="CHEBI:68483"/>
        <dbReference type="ChEBI" id="CHEBI:70757"/>
        <dbReference type="EC" id="1.3.1.98"/>
    </reaction>
</comment>
<dbReference type="EMBL" id="JAJEQM010000008">
    <property type="protein sequence ID" value="MCC2210587.1"/>
    <property type="molecule type" value="Genomic_DNA"/>
</dbReference>
<keyword evidence="7 16" id="KW-0285">Flavoprotein</keyword>
<gene>
    <name evidence="16 18" type="primary">murB</name>
    <name evidence="18" type="ORF">LKE05_07275</name>
</gene>
<dbReference type="NCBIfam" id="NF010480">
    <property type="entry name" value="PRK13905.1"/>
    <property type="match status" value="1"/>
</dbReference>
<dbReference type="Pfam" id="PF01565">
    <property type="entry name" value="FAD_binding_4"/>
    <property type="match status" value="1"/>
</dbReference>
<keyword evidence="11 16" id="KW-0573">Peptidoglycan synthesis</keyword>
<dbReference type="InterPro" id="IPR036635">
    <property type="entry name" value="MurB_C_sf"/>
</dbReference>
<comment type="caution">
    <text evidence="18">The sequence shown here is derived from an EMBL/GenBank/DDBJ whole genome shotgun (WGS) entry which is preliminary data.</text>
</comment>
<evidence type="ECO:0000256" key="16">
    <source>
        <dbReference type="HAMAP-Rule" id="MF_00037"/>
    </source>
</evidence>
<evidence type="ECO:0000256" key="13">
    <source>
        <dbReference type="ARBA" id="ARBA00023306"/>
    </source>
</evidence>
<dbReference type="EC" id="1.3.1.98" evidence="16"/>
<name>A0AAE3DZ44_9FIRM</name>
<protein>
    <recommendedName>
        <fullName evidence="16">UDP-N-acetylenolpyruvoylglucosamine reductase</fullName>
        <ecNumber evidence="16">1.3.1.98</ecNumber>
    </recommendedName>
    <alternativeName>
        <fullName evidence="16">UDP-N-acetylmuramate dehydrogenase</fullName>
    </alternativeName>
</protein>
<evidence type="ECO:0000256" key="1">
    <source>
        <dbReference type="ARBA" id="ARBA00001974"/>
    </source>
</evidence>
<evidence type="ECO:0000256" key="8">
    <source>
        <dbReference type="ARBA" id="ARBA00022827"/>
    </source>
</evidence>
<comment type="pathway">
    <text evidence="4 16">Cell wall biogenesis; peptidoglycan biosynthesis.</text>
</comment>
<evidence type="ECO:0000256" key="4">
    <source>
        <dbReference type="ARBA" id="ARBA00004752"/>
    </source>
</evidence>
<comment type="similarity">
    <text evidence="16">Belongs to the MurB family.</text>
</comment>
<dbReference type="RefSeq" id="WP_308456391.1">
    <property type="nucleotide sequence ID" value="NZ_JAJEQM010000008.1"/>
</dbReference>
<dbReference type="GO" id="GO:0071555">
    <property type="term" value="P:cell wall organization"/>
    <property type="evidence" value="ECO:0007669"/>
    <property type="project" value="UniProtKB-KW"/>
</dbReference>
<dbReference type="InterPro" id="IPR006094">
    <property type="entry name" value="Oxid_FAD_bind_N"/>
</dbReference>
<sequence length="299" mass="32469">MLDRERLSAITDNVVYDEPMSKHTTFRIGGTADAFVSPENALEIEKIIHFCKDTDTPYMLMGNGSNMLVGDGGIRGVVIHIGNGMSKCRIEDEEVYADAGILMSTLSKKILEANLTGFEFAGGIPGTLGGGIYMNAGAYGGELKDIIENVTFICPDGLIKTETADKLDFGYRHSMFENGGYTILSCKLKLKKGNYDEIKALMADYNKRRSDKQPLSQPSAGSTFKRPEGYFAGKLIQDAGLMGYSVGGAMVSDKHAGFVVNKGGATAKDVLDLIKYVQDTVEEKFGVKLEPEVRLIGEQ</sequence>
<dbReference type="SUPFAM" id="SSF56176">
    <property type="entry name" value="FAD-binding/transporter-associated domain-like"/>
    <property type="match status" value="1"/>
</dbReference>
<dbReference type="Gene3D" id="3.90.78.10">
    <property type="entry name" value="UDP-N-acetylenolpyruvoylglucosamine reductase, C-terminal domain"/>
    <property type="match status" value="1"/>
</dbReference>
<keyword evidence="19" id="KW-1185">Reference proteome</keyword>
<dbReference type="InterPro" id="IPR036318">
    <property type="entry name" value="FAD-bd_PCMH-like_sf"/>
</dbReference>
<evidence type="ECO:0000259" key="17">
    <source>
        <dbReference type="PROSITE" id="PS51387"/>
    </source>
</evidence>
<dbReference type="GO" id="GO:0008360">
    <property type="term" value="P:regulation of cell shape"/>
    <property type="evidence" value="ECO:0007669"/>
    <property type="project" value="UniProtKB-KW"/>
</dbReference>
<keyword evidence="14 16" id="KW-0961">Cell wall biogenesis/degradation</keyword>
<dbReference type="PROSITE" id="PS51387">
    <property type="entry name" value="FAD_PCMH"/>
    <property type="match status" value="1"/>
</dbReference>
<comment type="cofactor">
    <cofactor evidence="1 16">
        <name>FAD</name>
        <dbReference type="ChEBI" id="CHEBI:57692"/>
    </cofactor>
</comment>
<dbReference type="InterPro" id="IPR016167">
    <property type="entry name" value="FAD-bd_PCMH_sub1"/>
</dbReference>
<evidence type="ECO:0000313" key="18">
    <source>
        <dbReference type="EMBL" id="MCC2210587.1"/>
    </source>
</evidence>
<evidence type="ECO:0000256" key="7">
    <source>
        <dbReference type="ARBA" id="ARBA00022630"/>
    </source>
</evidence>
<keyword evidence="9 16" id="KW-0521">NADP</keyword>
<evidence type="ECO:0000256" key="15">
    <source>
        <dbReference type="ARBA" id="ARBA00048914"/>
    </source>
</evidence>
<evidence type="ECO:0000256" key="9">
    <source>
        <dbReference type="ARBA" id="ARBA00022857"/>
    </source>
</evidence>
<evidence type="ECO:0000256" key="3">
    <source>
        <dbReference type="ARBA" id="ARBA00004496"/>
    </source>
</evidence>
<evidence type="ECO:0000256" key="5">
    <source>
        <dbReference type="ARBA" id="ARBA00022490"/>
    </source>
</evidence>
<dbReference type="GO" id="GO:0005829">
    <property type="term" value="C:cytosol"/>
    <property type="evidence" value="ECO:0007669"/>
    <property type="project" value="TreeGrafter"/>
</dbReference>
<keyword evidence="12 16" id="KW-0560">Oxidoreductase</keyword>
<keyword evidence="8 16" id="KW-0274">FAD</keyword>
<dbReference type="HAMAP" id="MF_00037">
    <property type="entry name" value="MurB"/>
    <property type="match status" value="1"/>
</dbReference>
<dbReference type="InterPro" id="IPR016166">
    <property type="entry name" value="FAD-bd_PCMH"/>
</dbReference>
<evidence type="ECO:0000256" key="6">
    <source>
        <dbReference type="ARBA" id="ARBA00022618"/>
    </source>
</evidence>
<feature type="domain" description="FAD-binding PCMH-type" evidence="17">
    <location>
        <begin position="28"/>
        <end position="193"/>
    </location>
</feature>
<evidence type="ECO:0000256" key="2">
    <source>
        <dbReference type="ARBA" id="ARBA00003921"/>
    </source>
</evidence>
<dbReference type="AlphaFoldDB" id="A0AAE3DZ44"/>
<dbReference type="GO" id="GO:0009252">
    <property type="term" value="P:peptidoglycan biosynthetic process"/>
    <property type="evidence" value="ECO:0007669"/>
    <property type="project" value="UniProtKB-UniRule"/>
</dbReference>
<evidence type="ECO:0000256" key="14">
    <source>
        <dbReference type="ARBA" id="ARBA00023316"/>
    </source>
</evidence>
<dbReference type="GO" id="GO:0008762">
    <property type="term" value="F:UDP-N-acetylmuramate dehydrogenase activity"/>
    <property type="evidence" value="ECO:0007669"/>
    <property type="project" value="UniProtKB-UniRule"/>
</dbReference>
<dbReference type="PANTHER" id="PTHR21071">
    <property type="entry name" value="UDP-N-ACETYLENOLPYRUVOYLGLUCOSAMINE REDUCTASE"/>
    <property type="match status" value="1"/>
</dbReference>
<keyword evidence="10 16" id="KW-0133">Cell shape</keyword>
<organism evidence="18 19">
    <name type="scientific">Hominilimicola fabiformis</name>
    <dbReference type="NCBI Taxonomy" id="2885356"/>
    <lineage>
        <taxon>Bacteria</taxon>
        <taxon>Bacillati</taxon>
        <taxon>Bacillota</taxon>
        <taxon>Clostridia</taxon>
        <taxon>Eubacteriales</taxon>
        <taxon>Oscillospiraceae</taxon>
        <taxon>Hominilimicola</taxon>
    </lineage>
</organism>
<accession>A0AAE3DZ44</accession>
<keyword evidence="6 16" id="KW-0132">Cell division</keyword>